<accession>A0A7J6VHA5</accession>
<keyword evidence="2" id="KW-1185">Reference proteome</keyword>
<comment type="caution">
    <text evidence="1">The sequence shown here is derived from an EMBL/GenBank/DDBJ whole genome shotgun (WGS) entry which is preliminary data.</text>
</comment>
<reference evidence="1 2" key="1">
    <citation type="submission" date="2020-06" db="EMBL/GenBank/DDBJ databases">
        <title>Transcriptomic and genomic resources for Thalictrum thalictroides and T. hernandezii: Facilitating candidate gene discovery in an emerging model plant lineage.</title>
        <authorList>
            <person name="Arias T."/>
            <person name="Riano-Pachon D.M."/>
            <person name="Di Stilio V.S."/>
        </authorList>
    </citation>
    <scope>NUCLEOTIDE SEQUENCE [LARGE SCALE GENOMIC DNA]</scope>
    <source>
        <strain evidence="2">cv. WT478/WT964</strain>
        <tissue evidence="1">Leaves</tissue>
    </source>
</reference>
<name>A0A7J6VHA5_THATH</name>
<dbReference type="AlphaFoldDB" id="A0A7J6VHA5"/>
<proteinExistence type="predicted"/>
<protein>
    <submittedName>
        <fullName evidence="1">Uncharacterized protein</fullName>
    </submittedName>
</protein>
<dbReference type="EMBL" id="JABWDY010033101">
    <property type="protein sequence ID" value="KAF5183672.1"/>
    <property type="molecule type" value="Genomic_DNA"/>
</dbReference>
<sequence>MECPKNGFQKCIAANSHIALTKDHMLPIFFYKYNKDWDWSITGKGSCRRRYTKKQQQPPIP</sequence>
<dbReference type="Proteomes" id="UP000554482">
    <property type="component" value="Unassembled WGS sequence"/>
</dbReference>
<organism evidence="1 2">
    <name type="scientific">Thalictrum thalictroides</name>
    <name type="common">Rue-anemone</name>
    <name type="synonym">Anemone thalictroides</name>
    <dbReference type="NCBI Taxonomy" id="46969"/>
    <lineage>
        <taxon>Eukaryota</taxon>
        <taxon>Viridiplantae</taxon>
        <taxon>Streptophyta</taxon>
        <taxon>Embryophyta</taxon>
        <taxon>Tracheophyta</taxon>
        <taxon>Spermatophyta</taxon>
        <taxon>Magnoliopsida</taxon>
        <taxon>Ranunculales</taxon>
        <taxon>Ranunculaceae</taxon>
        <taxon>Thalictroideae</taxon>
        <taxon>Thalictrum</taxon>
    </lineage>
</organism>
<evidence type="ECO:0000313" key="2">
    <source>
        <dbReference type="Proteomes" id="UP000554482"/>
    </source>
</evidence>
<gene>
    <name evidence="1" type="ORF">FRX31_026741</name>
</gene>
<evidence type="ECO:0000313" key="1">
    <source>
        <dbReference type="EMBL" id="KAF5183672.1"/>
    </source>
</evidence>